<feature type="region of interest" description="Disordered" evidence="1">
    <location>
        <begin position="1"/>
        <end position="86"/>
    </location>
</feature>
<keyword evidence="3" id="KW-1185">Reference proteome</keyword>
<proteinExistence type="predicted"/>
<feature type="compositionally biased region" description="Basic and acidic residues" evidence="1">
    <location>
        <begin position="185"/>
        <end position="204"/>
    </location>
</feature>
<dbReference type="EMBL" id="CP099428">
    <property type="protein sequence ID" value="USW58436.1"/>
    <property type="molecule type" value="Genomic_DNA"/>
</dbReference>
<evidence type="ECO:0000313" key="2">
    <source>
        <dbReference type="EMBL" id="USW58436.1"/>
    </source>
</evidence>
<evidence type="ECO:0000313" key="3">
    <source>
        <dbReference type="Proteomes" id="UP001056384"/>
    </source>
</evidence>
<name>A0A9Q9B8R4_9PEZI</name>
<gene>
    <name evidence="2" type="ORF">Slin15195_G117550</name>
</gene>
<evidence type="ECO:0000256" key="1">
    <source>
        <dbReference type="SAM" id="MobiDB-lite"/>
    </source>
</evidence>
<feature type="compositionally biased region" description="Polar residues" evidence="1">
    <location>
        <begin position="1"/>
        <end position="20"/>
    </location>
</feature>
<protein>
    <submittedName>
        <fullName evidence="2">Uncharacterized protein</fullName>
    </submittedName>
</protein>
<accession>A0A9Q9B8R4</accession>
<feature type="region of interest" description="Disordered" evidence="1">
    <location>
        <begin position="184"/>
        <end position="204"/>
    </location>
</feature>
<organism evidence="2 3">
    <name type="scientific">Septoria linicola</name>
    <dbReference type="NCBI Taxonomy" id="215465"/>
    <lineage>
        <taxon>Eukaryota</taxon>
        <taxon>Fungi</taxon>
        <taxon>Dikarya</taxon>
        <taxon>Ascomycota</taxon>
        <taxon>Pezizomycotina</taxon>
        <taxon>Dothideomycetes</taxon>
        <taxon>Dothideomycetidae</taxon>
        <taxon>Mycosphaerellales</taxon>
        <taxon>Mycosphaerellaceae</taxon>
        <taxon>Septoria</taxon>
    </lineage>
</organism>
<reference evidence="2" key="1">
    <citation type="submission" date="2022-06" db="EMBL/GenBank/DDBJ databases">
        <title>Complete genome sequences of two strains of the flax pathogen Septoria linicola.</title>
        <authorList>
            <person name="Lapalu N."/>
            <person name="Simon A."/>
            <person name="Demenou B."/>
            <person name="Paumier D."/>
            <person name="Guillot M.-P."/>
            <person name="Gout L."/>
            <person name="Valade R."/>
        </authorList>
    </citation>
    <scope>NUCLEOTIDE SEQUENCE</scope>
    <source>
        <strain evidence="2">SE15195</strain>
    </source>
</reference>
<sequence length="258" mass="29206">MPNRITTQFPPSPSSAASETDSVEMVFTPNSSRASSVSRPYHGSRRTSRADNRVTKRNRRQSPGPVAAKHDKKAKKTEKEKLNRGNQAAVMTRMEDALQHYCRWERIEQSGGNGNSAGLTSCKINVLRASEATELFLLHEARCAAIRSGTLADFERRWQQVAEDSLKPEYRPGDGTFLQLPPGEEPCRHEDTKSKECSAHGHSDWRDCRKSRMETLFRRNEDAYIAKLGMTRQQAMYGTRAAPMQARPNVLPHRQSRH</sequence>
<feature type="compositionally biased region" description="Polar residues" evidence="1">
    <location>
        <begin position="28"/>
        <end position="38"/>
    </location>
</feature>
<dbReference type="Proteomes" id="UP001056384">
    <property type="component" value="Chromosome 11"/>
</dbReference>
<dbReference type="AlphaFoldDB" id="A0A9Q9B8R4"/>